<keyword evidence="2" id="KW-1185">Reference proteome</keyword>
<proteinExistence type="predicted"/>
<dbReference type="EMBL" id="CM042022">
    <property type="protein sequence ID" value="KAI3816676.1"/>
    <property type="molecule type" value="Genomic_DNA"/>
</dbReference>
<evidence type="ECO:0000313" key="2">
    <source>
        <dbReference type="Proteomes" id="UP001056120"/>
    </source>
</evidence>
<organism evidence="1 2">
    <name type="scientific">Smallanthus sonchifolius</name>
    <dbReference type="NCBI Taxonomy" id="185202"/>
    <lineage>
        <taxon>Eukaryota</taxon>
        <taxon>Viridiplantae</taxon>
        <taxon>Streptophyta</taxon>
        <taxon>Embryophyta</taxon>
        <taxon>Tracheophyta</taxon>
        <taxon>Spermatophyta</taxon>
        <taxon>Magnoliopsida</taxon>
        <taxon>eudicotyledons</taxon>
        <taxon>Gunneridae</taxon>
        <taxon>Pentapetalae</taxon>
        <taxon>asterids</taxon>
        <taxon>campanulids</taxon>
        <taxon>Asterales</taxon>
        <taxon>Asteraceae</taxon>
        <taxon>Asteroideae</taxon>
        <taxon>Heliantheae alliance</taxon>
        <taxon>Millerieae</taxon>
        <taxon>Smallanthus</taxon>
    </lineage>
</organism>
<comment type="caution">
    <text evidence="1">The sequence shown here is derived from an EMBL/GenBank/DDBJ whole genome shotgun (WGS) entry which is preliminary data.</text>
</comment>
<evidence type="ECO:0000313" key="1">
    <source>
        <dbReference type="EMBL" id="KAI3816676.1"/>
    </source>
</evidence>
<gene>
    <name evidence="1" type="ORF">L1987_16379</name>
</gene>
<sequence length="79" mass="8752">MPVSEYGKLFFICSFALSSSVLLLSGIASHTKLSSIHPPLFTCFSSSPFALAWGEERGDDRRFRWSSGFVGLVHRSLEP</sequence>
<protein>
    <submittedName>
        <fullName evidence="1">Uncharacterized protein</fullName>
    </submittedName>
</protein>
<reference evidence="1 2" key="2">
    <citation type="journal article" date="2022" name="Mol. Ecol. Resour.">
        <title>The genomes of chicory, endive, great burdock and yacon provide insights into Asteraceae paleo-polyploidization history and plant inulin production.</title>
        <authorList>
            <person name="Fan W."/>
            <person name="Wang S."/>
            <person name="Wang H."/>
            <person name="Wang A."/>
            <person name="Jiang F."/>
            <person name="Liu H."/>
            <person name="Zhao H."/>
            <person name="Xu D."/>
            <person name="Zhang Y."/>
        </authorList>
    </citation>
    <scope>NUCLEOTIDE SEQUENCE [LARGE SCALE GENOMIC DNA]</scope>
    <source>
        <strain evidence="2">cv. Yunnan</strain>
        <tissue evidence="1">Leaves</tissue>
    </source>
</reference>
<name>A0ACB9JAD7_9ASTR</name>
<accession>A0ACB9JAD7</accession>
<reference evidence="2" key="1">
    <citation type="journal article" date="2022" name="Mol. Ecol. Resour.">
        <title>The genomes of chicory, endive, great burdock and yacon provide insights into Asteraceae palaeo-polyploidization history and plant inulin production.</title>
        <authorList>
            <person name="Fan W."/>
            <person name="Wang S."/>
            <person name="Wang H."/>
            <person name="Wang A."/>
            <person name="Jiang F."/>
            <person name="Liu H."/>
            <person name="Zhao H."/>
            <person name="Xu D."/>
            <person name="Zhang Y."/>
        </authorList>
    </citation>
    <scope>NUCLEOTIDE SEQUENCE [LARGE SCALE GENOMIC DNA]</scope>
    <source>
        <strain evidence="2">cv. Yunnan</strain>
    </source>
</reference>
<dbReference type="Proteomes" id="UP001056120">
    <property type="component" value="Linkage Group LG05"/>
</dbReference>